<dbReference type="Proteomes" id="UP000799438">
    <property type="component" value="Unassembled WGS sequence"/>
</dbReference>
<accession>A0A6A6B1W4</accession>
<keyword evidence="2" id="KW-1185">Reference proteome</keyword>
<protein>
    <recommendedName>
        <fullName evidence="3">Knr4/Smi1-like domain-containing protein</fullName>
    </recommendedName>
</protein>
<dbReference type="AlphaFoldDB" id="A0A6A6B1W4"/>
<organism evidence="1 2">
    <name type="scientific">Aplosporella prunicola CBS 121167</name>
    <dbReference type="NCBI Taxonomy" id="1176127"/>
    <lineage>
        <taxon>Eukaryota</taxon>
        <taxon>Fungi</taxon>
        <taxon>Dikarya</taxon>
        <taxon>Ascomycota</taxon>
        <taxon>Pezizomycotina</taxon>
        <taxon>Dothideomycetes</taxon>
        <taxon>Dothideomycetes incertae sedis</taxon>
        <taxon>Botryosphaeriales</taxon>
        <taxon>Aplosporellaceae</taxon>
        <taxon>Aplosporella</taxon>
    </lineage>
</organism>
<gene>
    <name evidence="1" type="ORF">K452DRAFT_301168</name>
</gene>
<dbReference type="GeneID" id="54299912"/>
<evidence type="ECO:0008006" key="3">
    <source>
        <dbReference type="Google" id="ProtNLM"/>
    </source>
</evidence>
<proteinExistence type="predicted"/>
<evidence type="ECO:0000313" key="1">
    <source>
        <dbReference type="EMBL" id="KAF2138202.1"/>
    </source>
</evidence>
<dbReference type="EMBL" id="ML995497">
    <property type="protein sequence ID" value="KAF2138202.1"/>
    <property type="molecule type" value="Genomic_DNA"/>
</dbReference>
<sequence>MQYPTEVEIISAIDRYRQEVEQHNRRAFTRFVEHAESAGQNTAKSLEQISEARQRFLYRLLCFSRPERLPQSLCIDTPADVFTKWTQLVRAFELDGVRIGEDGETRAEQREVYKRGIMNGLQDTTTEYQDETGEDAELEFPQDFWSLMGVVDSLVGHGWPQYREEGQQIRFWDGLGEEEGEVEDRLVDPEDIAEQLEEWDVMAGWESGSGPETTCYILFCRSRDDERKGWAWRYVADMGQYGTEVFDNVVELLQWYETLHKPDLEDLDVWMRDIFKN</sequence>
<evidence type="ECO:0000313" key="2">
    <source>
        <dbReference type="Proteomes" id="UP000799438"/>
    </source>
</evidence>
<name>A0A6A6B1W4_9PEZI</name>
<reference evidence="1" key="1">
    <citation type="journal article" date="2020" name="Stud. Mycol.">
        <title>101 Dothideomycetes genomes: a test case for predicting lifestyles and emergence of pathogens.</title>
        <authorList>
            <person name="Haridas S."/>
            <person name="Albert R."/>
            <person name="Binder M."/>
            <person name="Bloem J."/>
            <person name="Labutti K."/>
            <person name="Salamov A."/>
            <person name="Andreopoulos B."/>
            <person name="Baker S."/>
            <person name="Barry K."/>
            <person name="Bills G."/>
            <person name="Bluhm B."/>
            <person name="Cannon C."/>
            <person name="Castanera R."/>
            <person name="Culley D."/>
            <person name="Daum C."/>
            <person name="Ezra D."/>
            <person name="Gonzalez J."/>
            <person name="Henrissat B."/>
            <person name="Kuo A."/>
            <person name="Liang C."/>
            <person name="Lipzen A."/>
            <person name="Lutzoni F."/>
            <person name="Magnuson J."/>
            <person name="Mondo S."/>
            <person name="Nolan M."/>
            <person name="Ohm R."/>
            <person name="Pangilinan J."/>
            <person name="Park H.-J."/>
            <person name="Ramirez L."/>
            <person name="Alfaro M."/>
            <person name="Sun H."/>
            <person name="Tritt A."/>
            <person name="Yoshinaga Y."/>
            <person name="Zwiers L.-H."/>
            <person name="Turgeon B."/>
            <person name="Goodwin S."/>
            <person name="Spatafora J."/>
            <person name="Crous P."/>
            <person name="Grigoriev I."/>
        </authorList>
    </citation>
    <scope>NUCLEOTIDE SEQUENCE</scope>
    <source>
        <strain evidence="1">CBS 121167</strain>
    </source>
</reference>
<dbReference type="OrthoDB" id="5140754at2759"/>
<dbReference type="RefSeq" id="XP_033393915.1">
    <property type="nucleotide sequence ID" value="XM_033542415.1"/>
</dbReference>